<evidence type="ECO:0000256" key="11">
    <source>
        <dbReference type="ARBA" id="ARBA00023128"/>
    </source>
</evidence>
<keyword evidence="8 14" id="KW-0809">Transit peptide</keyword>
<comment type="subcellular location">
    <subcellularLocation>
        <location evidence="2 14">Mitochondrion inner membrane</location>
        <topology evidence="2 14">Single-pass membrane protein</topology>
    </subcellularLocation>
</comment>
<evidence type="ECO:0000256" key="14">
    <source>
        <dbReference type="RuleBase" id="RU365079"/>
    </source>
</evidence>
<keyword evidence="7 14" id="KW-0653">Protein transport</keyword>
<evidence type="ECO:0000256" key="12">
    <source>
        <dbReference type="ARBA" id="ARBA00023136"/>
    </source>
</evidence>
<name>E9GJ25_DAPPU</name>
<dbReference type="EMBL" id="GL732547">
    <property type="protein sequence ID" value="EFX80558.1"/>
    <property type="molecule type" value="Genomic_DNA"/>
</dbReference>
<dbReference type="PANTHER" id="PTHR12210">
    <property type="entry name" value="DULLARD PROTEIN PHOSPHATASE"/>
    <property type="match status" value="1"/>
</dbReference>
<evidence type="ECO:0000256" key="13">
    <source>
        <dbReference type="ARBA" id="ARBA00061911"/>
    </source>
</evidence>
<evidence type="ECO:0000256" key="8">
    <source>
        <dbReference type="ARBA" id="ARBA00022946"/>
    </source>
</evidence>
<feature type="domain" description="FCP1 homology" evidence="16">
    <location>
        <begin position="129"/>
        <end position="273"/>
    </location>
</feature>
<dbReference type="AlphaFoldDB" id="E9GJ25"/>
<organism evidence="17 18">
    <name type="scientific">Daphnia pulex</name>
    <name type="common">Water flea</name>
    <dbReference type="NCBI Taxonomy" id="6669"/>
    <lineage>
        <taxon>Eukaryota</taxon>
        <taxon>Metazoa</taxon>
        <taxon>Ecdysozoa</taxon>
        <taxon>Arthropoda</taxon>
        <taxon>Crustacea</taxon>
        <taxon>Branchiopoda</taxon>
        <taxon>Diplostraca</taxon>
        <taxon>Cladocera</taxon>
        <taxon>Anomopoda</taxon>
        <taxon>Daphniidae</taxon>
        <taxon>Daphnia</taxon>
    </lineage>
</organism>
<keyword evidence="18" id="KW-1185">Reference proteome</keyword>
<dbReference type="PhylomeDB" id="E9GJ25"/>
<evidence type="ECO:0000256" key="4">
    <source>
        <dbReference type="ARBA" id="ARBA00022448"/>
    </source>
</evidence>
<dbReference type="CDD" id="cd07521">
    <property type="entry name" value="HAD_FCP1-like"/>
    <property type="match status" value="1"/>
</dbReference>
<dbReference type="OMA" id="WKSLHYY"/>
<gene>
    <name evidence="17" type="ORF">DAPPUDRAFT_51518</name>
</gene>
<dbReference type="STRING" id="6669.E9GJ25"/>
<feature type="region of interest" description="Disordered" evidence="15">
    <location>
        <begin position="1"/>
        <end position="42"/>
    </location>
</feature>
<dbReference type="InterPro" id="IPR023214">
    <property type="entry name" value="HAD_sf"/>
</dbReference>
<dbReference type="GO" id="GO:0030150">
    <property type="term" value="P:protein import into mitochondrial matrix"/>
    <property type="evidence" value="ECO:0000318"/>
    <property type="project" value="GO_Central"/>
</dbReference>
<dbReference type="GO" id="GO:0005744">
    <property type="term" value="C:TIM23 mitochondrial import inner membrane translocase complex"/>
    <property type="evidence" value="ECO:0000318"/>
    <property type="project" value="GO_Central"/>
</dbReference>
<dbReference type="Gene3D" id="3.40.50.1000">
    <property type="entry name" value="HAD superfamily/HAD-like"/>
    <property type="match status" value="1"/>
</dbReference>
<keyword evidence="9" id="KW-1133">Transmembrane helix</keyword>
<dbReference type="Pfam" id="PF03031">
    <property type="entry name" value="NIF"/>
    <property type="match status" value="1"/>
</dbReference>
<dbReference type="SMART" id="SM00577">
    <property type="entry name" value="CPDc"/>
    <property type="match status" value="1"/>
</dbReference>
<keyword evidence="11 14" id="KW-0496">Mitochondrion</keyword>
<evidence type="ECO:0000256" key="2">
    <source>
        <dbReference type="ARBA" id="ARBA00004434"/>
    </source>
</evidence>
<reference evidence="17 18" key="1">
    <citation type="journal article" date="2011" name="Science">
        <title>The ecoresponsive genome of Daphnia pulex.</title>
        <authorList>
            <person name="Colbourne J.K."/>
            <person name="Pfrender M.E."/>
            <person name="Gilbert D."/>
            <person name="Thomas W.K."/>
            <person name="Tucker A."/>
            <person name="Oakley T.H."/>
            <person name="Tokishita S."/>
            <person name="Aerts A."/>
            <person name="Arnold G.J."/>
            <person name="Basu M.K."/>
            <person name="Bauer D.J."/>
            <person name="Caceres C.E."/>
            <person name="Carmel L."/>
            <person name="Casola C."/>
            <person name="Choi J.H."/>
            <person name="Detter J.C."/>
            <person name="Dong Q."/>
            <person name="Dusheyko S."/>
            <person name="Eads B.D."/>
            <person name="Frohlich T."/>
            <person name="Geiler-Samerotte K.A."/>
            <person name="Gerlach D."/>
            <person name="Hatcher P."/>
            <person name="Jogdeo S."/>
            <person name="Krijgsveld J."/>
            <person name="Kriventseva E.V."/>
            <person name="Kultz D."/>
            <person name="Laforsch C."/>
            <person name="Lindquist E."/>
            <person name="Lopez J."/>
            <person name="Manak J.R."/>
            <person name="Muller J."/>
            <person name="Pangilinan J."/>
            <person name="Patwardhan R.P."/>
            <person name="Pitluck S."/>
            <person name="Pritham E.J."/>
            <person name="Rechtsteiner A."/>
            <person name="Rho M."/>
            <person name="Rogozin I.B."/>
            <person name="Sakarya O."/>
            <person name="Salamov A."/>
            <person name="Schaack S."/>
            <person name="Shapiro H."/>
            <person name="Shiga Y."/>
            <person name="Skalitzky C."/>
            <person name="Smith Z."/>
            <person name="Souvorov A."/>
            <person name="Sung W."/>
            <person name="Tang Z."/>
            <person name="Tsuchiya D."/>
            <person name="Tu H."/>
            <person name="Vos H."/>
            <person name="Wang M."/>
            <person name="Wolf Y.I."/>
            <person name="Yamagata H."/>
            <person name="Yamada T."/>
            <person name="Ye Y."/>
            <person name="Shaw J.R."/>
            <person name="Andrews J."/>
            <person name="Crease T.J."/>
            <person name="Tang H."/>
            <person name="Lucas S.M."/>
            <person name="Robertson H.M."/>
            <person name="Bork P."/>
            <person name="Koonin E.V."/>
            <person name="Zdobnov E.M."/>
            <person name="Grigoriev I.V."/>
            <person name="Lynch M."/>
            <person name="Boore J.L."/>
        </authorList>
    </citation>
    <scope>NUCLEOTIDE SEQUENCE [LARGE SCALE GENOMIC DNA]</scope>
</reference>
<evidence type="ECO:0000259" key="16">
    <source>
        <dbReference type="PROSITE" id="PS50969"/>
    </source>
</evidence>
<dbReference type="eggNOG" id="KOG2832">
    <property type="taxonomic scope" value="Eukaryota"/>
</dbReference>
<keyword evidence="6" id="KW-0999">Mitochondrion inner membrane</keyword>
<dbReference type="SUPFAM" id="SSF56784">
    <property type="entry name" value="HAD-like"/>
    <property type="match status" value="1"/>
</dbReference>
<evidence type="ECO:0000256" key="7">
    <source>
        <dbReference type="ARBA" id="ARBA00022927"/>
    </source>
</evidence>
<dbReference type="HOGENOM" id="CLU_048293_0_1_1"/>
<keyword evidence="10 14" id="KW-0811">Translocation</keyword>
<keyword evidence="5" id="KW-0812">Transmembrane</keyword>
<evidence type="ECO:0000256" key="5">
    <source>
        <dbReference type="ARBA" id="ARBA00022692"/>
    </source>
</evidence>
<comment type="similarity">
    <text evidence="3 14">Belongs to the TIM50 family.</text>
</comment>
<dbReference type="InParanoid" id="E9GJ25"/>
<evidence type="ECO:0000313" key="17">
    <source>
        <dbReference type="EMBL" id="EFX80558.1"/>
    </source>
</evidence>
<dbReference type="Proteomes" id="UP000000305">
    <property type="component" value="Unassembled WGS sequence"/>
</dbReference>
<evidence type="ECO:0000256" key="3">
    <source>
        <dbReference type="ARBA" id="ARBA00006344"/>
    </source>
</evidence>
<dbReference type="FunFam" id="3.40.50.1000:FF:000019">
    <property type="entry name" value="Mitochondrial import inner membrane translocase subunit TIM50"/>
    <property type="match status" value="1"/>
</dbReference>
<sequence length="318" mass="36586">MGIAGEVLKSQNETEGKLKSSPPGQQQENNSEEDEEAKKKKEAEASWRTMKYTLIFFGVTLSGLSGYIVGTWGAPERDEEGNVIEDQFSLKPLALQYILRSWNAIMNYSQMIRDPSRDKLLPDPLKEPYYQPPYTLILEMTGVLVHPDWTYQTGWRFKKRPGIDFFLAQVGPPAFEVVVYTAEQAFTAFPILDALDPNGYIMYRLFRDATRYVDGHHVKDLDCINRDPSKVIVLDWNTQSVKSHPRNALRIKEWKGNDDDRTLVDLALLLKTIATSEVQDVREVLDFYNQFDDPIEAFRENQRKLQVSVNPSSNSFFF</sequence>
<evidence type="ECO:0000256" key="9">
    <source>
        <dbReference type="ARBA" id="ARBA00022989"/>
    </source>
</evidence>
<keyword evidence="12" id="KW-0472">Membrane</keyword>
<dbReference type="InterPro" id="IPR050365">
    <property type="entry name" value="TIM50"/>
</dbReference>
<dbReference type="KEGG" id="dpx:DAPPUDRAFT_51518"/>
<evidence type="ECO:0000256" key="6">
    <source>
        <dbReference type="ARBA" id="ARBA00022792"/>
    </source>
</evidence>
<evidence type="ECO:0000256" key="1">
    <source>
        <dbReference type="ARBA" id="ARBA00002959"/>
    </source>
</evidence>
<evidence type="ECO:0000256" key="15">
    <source>
        <dbReference type="SAM" id="MobiDB-lite"/>
    </source>
</evidence>
<proteinExistence type="inferred from homology"/>
<dbReference type="PROSITE" id="PS50969">
    <property type="entry name" value="FCP1"/>
    <property type="match status" value="1"/>
</dbReference>
<dbReference type="FunCoup" id="E9GJ25">
    <property type="interactions" value="2297"/>
</dbReference>
<comment type="function">
    <text evidence="1 14">Essential component of the TIM23 complex, a complex that mediates the translocation of transit peptide-containing proteins across the mitochondrial inner membrane.</text>
</comment>
<dbReference type="OrthoDB" id="287041at2759"/>
<comment type="subunit">
    <text evidence="13">Component of the TIM23 complex at least composed of Tim23, Tim17 (Tim17a1, Tim17a2 or Tim17b1) and a Tim50.</text>
</comment>
<evidence type="ECO:0000313" key="18">
    <source>
        <dbReference type="Proteomes" id="UP000000305"/>
    </source>
</evidence>
<protein>
    <recommendedName>
        <fullName evidence="14">Mitochondrial import inner membrane translocase subunit TIM50</fullName>
    </recommendedName>
</protein>
<dbReference type="InterPro" id="IPR036412">
    <property type="entry name" value="HAD-like_sf"/>
</dbReference>
<accession>E9GJ25</accession>
<keyword evidence="4 14" id="KW-0813">Transport</keyword>
<evidence type="ECO:0000256" key="10">
    <source>
        <dbReference type="ARBA" id="ARBA00023010"/>
    </source>
</evidence>
<dbReference type="InterPro" id="IPR004274">
    <property type="entry name" value="FCP1_dom"/>
</dbReference>